<keyword evidence="3" id="KW-1185">Reference proteome</keyword>
<name>A0A225DVF5_9BACT</name>
<dbReference type="GO" id="GO:0046690">
    <property type="term" value="P:response to tellurium ion"/>
    <property type="evidence" value="ECO:0007669"/>
    <property type="project" value="UniProtKB-KW"/>
</dbReference>
<dbReference type="AlphaFoldDB" id="A0A225DVF5"/>
<evidence type="ECO:0008006" key="4">
    <source>
        <dbReference type="Google" id="ProtNLM"/>
    </source>
</evidence>
<proteinExistence type="predicted"/>
<evidence type="ECO:0000313" key="2">
    <source>
        <dbReference type="EMBL" id="OWK45520.1"/>
    </source>
</evidence>
<dbReference type="Proteomes" id="UP000214646">
    <property type="component" value="Unassembled WGS sequence"/>
</dbReference>
<dbReference type="Gene3D" id="2.60.60.30">
    <property type="entry name" value="sav2460 like domains"/>
    <property type="match status" value="1"/>
</dbReference>
<evidence type="ECO:0000256" key="1">
    <source>
        <dbReference type="ARBA" id="ARBA00022686"/>
    </source>
</evidence>
<dbReference type="InterPro" id="IPR003325">
    <property type="entry name" value="TerD"/>
</dbReference>
<protein>
    <recommendedName>
        <fullName evidence="4">Cytoplasmic protein</fullName>
    </recommendedName>
</protein>
<accession>A0A225DVF5</accession>
<sequence length="753" mass="84464">MSLNALEIYLTKCRKIIVQGNGKQPSSSATVATFNRNLISLGFVCSQEVTGALAGLSEEALGSLYRQVVPILKQMTGVHRTFKPMYPNFPKQVMEASDFELYLNAIAHYWMAAARDMSQGQPRLFGGRLTEGASSTPAPVDTLNVPLQWLPEYEVENRESLPEEEIHLKVINLGNQDDFWKVFTRLVGSNGSLSESDKAIVQWFVDNQREDIPLFLPPAIPQKENLTFLVGSLLKHEIPTYLIPYLKTATDVLRVAVVMSDGDVSLATPGKFRRFKRTERRFLLDALEALPAVTEDMLRRPEVWKRFGRELRPGDYASRYQKTLKAFDVVRNNEAFETFNSKVEAGLIRKDVVTVIDLLKTRPGDFARRFDHLLRTSGEQANVAVQGFMDVAHKVSTPVLLQVHAHFKNRDRDADHRAFFPKGSVAKVQVIDETLSPLPSLELAGGEPLDKFIARFVRNVLVMRFKPLPSLGKVYLDEALRTQNVPFAQRSASKALRTLARGSRLTLPTTDTLRFFVWWKEPQGQRTDIDLAAVFFSADWKRLADVAYYNLKDWGSVHSGDITSAPVGAAEFIDVHLPTLREKAVRYVSMVIYSFTQQAFKDLPECFAGWMARQKVQSGEIFEARTVQDKIDIAGDTTVNIPLFFDLQENQVVWSDIALKSRGPINNSGQAGENLVLMGKAITGLIKPTLYDLFDMHAEARGNKVDSPSGADTVFSLHDGITPFDADRIMSEFMTNGTDQSEVQGNVVYVTET</sequence>
<comment type="caution">
    <text evidence="2">The sequence shown here is derived from an EMBL/GenBank/DDBJ whole genome shotgun (WGS) entry which is preliminary data.</text>
</comment>
<dbReference type="CDD" id="cd06974">
    <property type="entry name" value="TerD_like"/>
    <property type="match status" value="1"/>
</dbReference>
<organism evidence="2 3">
    <name type="scientific">Fimbriiglobus ruber</name>
    <dbReference type="NCBI Taxonomy" id="1908690"/>
    <lineage>
        <taxon>Bacteria</taxon>
        <taxon>Pseudomonadati</taxon>
        <taxon>Planctomycetota</taxon>
        <taxon>Planctomycetia</taxon>
        <taxon>Gemmatales</taxon>
        <taxon>Gemmataceae</taxon>
        <taxon>Fimbriiglobus</taxon>
    </lineage>
</organism>
<evidence type="ECO:0000313" key="3">
    <source>
        <dbReference type="Proteomes" id="UP000214646"/>
    </source>
</evidence>
<dbReference type="EMBL" id="NIDE01000002">
    <property type="protein sequence ID" value="OWK45520.1"/>
    <property type="molecule type" value="Genomic_DNA"/>
</dbReference>
<gene>
    <name evidence="2" type="ORF">FRUB_01851</name>
</gene>
<dbReference type="PANTHER" id="PTHR32097">
    <property type="entry name" value="CAMP-BINDING PROTEIN 1-RELATED"/>
    <property type="match status" value="1"/>
</dbReference>
<dbReference type="InterPro" id="IPR051324">
    <property type="entry name" value="Stress/Tellurium_Resist"/>
</dbReference>
<keyword evidence="1" id="KW-0778">Tellurium resistance</keyword>
<dbReference type="PANTHER" id="PTHR32097:SF18">
    <property type="entry name" value="RING-TYPE DOMAIN-CONTAINING PROTEIN"/>
    <property type="match status" value="1"/>
</dbReference>
<reference evidence="3" key="1">
    <citation type="submission" date="2017-06" db="EMBL/GenBank/DDBJ databases">
        <title>Genome analysis of Fimbriiglobus ruber SP5, the first member of the order Planctomycetales with confirmed chitinolytic capability.</title>
        <authorList>
            <person name="Ravin N.V."/>
            <person name="Rakitin A.L."/>
            <person name="Ivanova A.A."/>
            <person name="Beletsky A.V."/>
            <person name="Kulichevskaya I.S."/>
            <person name="Mardanov A.V."/>
            <person name="Dedysh S.N."/>
        </authorList>
    </citation>
    <scope>NUCLEOTIDE SEQUENCE [LARGE SCALE GENOMIC DNA]</scope>
    <source>
        <strain evidence="3">SP5</strain>
    </source>
</reference>